<dbReference type="Proteomes" id="UP001223886">
    <property type="component" value="Unassembled WGS sequence"/>
</dbReference>
<gene>
    <name evidence="1" type="ORF">J2S24_000813</name>
</gene>
<name>A0ABT9M2I7_9THEO</name>
<reference evidence="1 2" key="1">
    <citation type="submission" date="2023-07" db="EMBL/GenBank/DDBJ databases">
        <title>Genomic Encyclopedia of Type Strains, Phase IV (KMG-IV): sequencing the most valuable type-strain genomes for metagenomic binning, comparative biology and taxonomic classification.</title>
        <authorList>
            <person name="Goeker M."/>
        </authorList>
    </citation>
    <scope>NUCLEOTIDE SEQUENCE [LARGE SCALE GENOMIC DNA]</scope>
    <source>
        <strain evidence="1 2">DSM 25963</strain>
    </source>
</reference>
<dbReference type="EMBL" id="JAURUP010000006">
    <property type="protein sequence ID" value="MDP9750345.1"/>
    <property type="molecule type" value="Genomic_DNA"/>
</dbReference>
<accession>A0ABT9M2I7</accession>
<organism evidence="1 2">
    <name type="scientific">Thermoanaerobacter pentosaceus</name>
    <dbReference type="NCBI Taxonomy" id="694059"/>
    <lineage>
        <taxon>Bacteria</taxon>
        <taxon>Bacillati</taxon>
        <taxon>Bacillota</taxon>
        <taxon>Clostridia</taxon>
        <taxon>Thermoanaerobacterales</taxon>
        <taxon>Thermoanaerobacteraceae</taxon>
        <taxon>Thermoanaerobacter</taxon>
    </lineage>
</organism>
<evidence type="ECO:0000313" key="2">
    <source>
        <dbReference type="Proteomes" id="UP001223886"/>
    </source>
</evidence>
<comment type="caution">
    <text evidence="1">The sequence shown here is derived from an EMBL/GenBank/DDBJ whole genome shotgun (WGS) entry which is preliminary data.</text>
</comment>
<keyword evidence="2" id="KW-1185">Reference proteome</keyword>
<proteinExistence type="predicted"/>
<evidence type="ECO:0000313" key="1">
    <source>
        <dbReference type="EMBL" id="MDP9750345.1"/>
    </source>
</evidence>
<protein>
    <submittedName>
        <fullName evidence="1">Uncharacterized protein YhdP</fullName>
    </submittedName>
</protein>
<sequence>MKRGSAQIVAFILILAFVAGVAFASTKAVGNTVSSGVIHTNDLVVKVLNSK</sequence>
<dbReference type="RefSeq" id="WP_307680958.1">
    <property type="nucleotide sequence ID" value="NZ_JAURUP010000006.1"/>
</dbReference>